<dbReference type="EMBL" id="KZ308141">
    <property type="protein sequence ID" value="KAG8222699.1"/>
    <property type="molecule type" value="Genomic_DNA"/>
</dbReference>
<dbReference type="InterPro" id="IPR055315">
    <property type="entry name" value="Cramped-like"/>
</dbReference>
<keyword evidence="2" id="KW-0539">Nucleus</keyword>
<dbReference type="OrthoDB" id="515799at2759"/>
<comment type="caution">
    <text evidence="4">The sequence shown here is derived from an EMBL/GenBank/DDBJ whole genome shotgun (WGS) entry which is preliminary data.</text>
</comment>
<feature type="region of interest" description="Disordered" evidence="3">
    <location>
        <begin position="113"/>
        <end position="140"/>
    </location>
</feature>
<protein>
    <recommendedName>
        <fullName evidence="6">SANT domain-containing protein</fullName>
    </recommendedName>
</protein>
<feature type="compositionally biased region" description="Polar residues" evidence="3">
    <location>
        <begin position="379"/>
        <end position="388"/>
    </location>
</feature>
<dbReference type="GO" id="GO:0003677">
    <property type="term" value="F:DNA binding"/>
    <property type="evidence" value="ECO:0007669"/>
    <property type="project" value="UniProtKB-KW"/>
</dbReference>
<dbReference type="Proteomes" id="UP000792457">
    <property type="component" value="Unassembled WGS sequence"/>
</dbReference>
<evidence type="ECO:0000313" key="4">
    <source>
        <dbReference type="EMBL" id="KAG8222699.1"/>
    </source>
</evidence>
<sequence length="931" mass="101705">MLSVFPSLFNFLKSRFLEYRLSQGKYLGALIDSLRAADFDRTCRPMDIVGLKTEQNDDSCSQEESKCQPGLCDGELGSGQPTGASESPPAPVSVPVPKVSVAQLRTSARVSKKLRLDSTTSVSQGVSGSTSPAPGQGNDRKDVVVKEELPEDASGSGVVRPRSKRTFEPWSVEGKDWFFEALNEYGKDYDAIRTHYAMRMRKRGLPEHMIKNKDQIRHFYYRTWNKISKYLKFSDDMSKAAQELYGLINYGELHCPEDLRLPTRITVELRPKDNTAWNRVHAAAQNPRVRTTLLLQRRLSSLISFLQQRWRLPQQRLRDELLQGADSSKRPLLRLRPPPDAHIALPSVNAGEFVTSSSLCLQRYEERMLPPSARGVPPQTASTPTRSGKGSGKNSRRIDNSEEVVAGTPNEVVTGVNVLNLPPDELAVEKILELGSQVAAERAQTEGEESQGSETWEKREEDRIKKEEDRIKKEEVIKKEEGAAVPSLTVDAVRKGWTLEDVGTLTIGELYLMIGSDSKIRLDYLWDEPEGGECKTEQVSPLNSLLEKLISIARLTLSKSEIRCPCGHVCGRRGSGRSSSSSTLRGGARVAPRPVSAAVQRARTESSSDKVGHFSPVRNAADEQLAQPISWGAPPPPPPPNTIGSHFLYREGTFRRPPVVPGRLIGALENPGAAAEAFKAQLDKFRPKYCNRRGRSVRKSVVVQRMLPLLPKAPTTPPHAFMTLKVIPQTSQLSGEFAPLAPSPGPPILPKEPVPQPVNPPPPPPAPILLQPIQSLEPVSVPSTGVLDLPLAGPSFVGLLSGTEDDVSSKERMVLSSSSEISNVPVVREGPGSSEGDACVTPPSSPSRILGETDGQWINSEVADFSLSSFLGHLDSPLKPSTVAPPSGDDTRLSSDVEAQLQCLMSENSVDYMAKFADLAAQIGSDVSAKK</sequence>
<feature type="region of interest" description="Disordered" evidence="3">
    <location>
        <begin position="368"/>
        <end position="403"/>
    </location>
</feature>
<name>A0A8K0JUR0_LADFU</name>
<evidence type="ECO:0000256" key="3">
    <source>
        <dbReference type="SAM" id="MobiDB-lite"/>
    </source>
</evidence>
<feature type="region of interest" description="Disordered" evidence="3">
    <location>
        <begin position="824"/>
        <end position="843"/>
    </location>
</feature>
<feature type="compositionally biased region" description="Low complexity" evidence="3">
    <location>
        <begin position="576"/>
        <end position="601"/>
    </location>
</feature>
<dbReference type="AlphaFoldDB" id="A0A8K0JUR0"/>
<dbReference type="GO" id="GO:0007389">
    <property type="term" value="P:pattern specification process"/>
    <property type="evidence" value="ECO:0007669"/>
    <property type="project" value="TreeGrafter"/>
</dbReference>
<reference evidence="4" key="1">
    <citation type="submission" date="2013-04" db="EMBL/GenBank/DDBJ databases">
        <authorList>
            <person name="Qu J."/>
            <person name="Murali S.C."/>
            <person name="Bandaranaike D."/>
            <person name="Bellair M."/>
            <person name="Blankenburg K."/>
            <person name="Chao H."/>
            <person name="Dinh H."/>
            <person name="Doddapaneni H."/>
            <person name="Downs B."/>
            <person name="Dugan-Rocha S."/>
            <person name="Elkadiri S."/>
            <person name="Gnanaolivu R.D."/>
            <person name="Hernandez B."/>
            <person name="Javaid M."/>
            <person name="Jayaseelan J.C."/>
            <person name="Lee S."/>
            <person name="Li M."/>
            <person name="Ming W."/>
            <person name="Munidasa M."/>
            <person name="Muniz J."/>
            <person name="Nguyen L."/>
            <person name="Ongeri F."/>
            <person name="Osuji N."/>
            <person name="Pu L.-L."/>
            <person name="Puazo M."/>
            <person name="Qu C."/>
            <person name="Quiroz J."/>
            <person name="Raj R."/>
            <person name="Weissenberger G."/>
            <person name="Xin Y."/>
            <person name="Zou X."/>
            <person name="Han Y."/>
            <person name="Richards S."/>
            <person name="Worley K."/>
            <person name="Muzny D."/>
            <person name="Gibbs R."/>
        </authorList>
    </citation>
    <scope>NUCLEOTIDE SEQUENCE</scope>
    <source>
        <strain evidence="4">Sampled in the wild</strain>
    </source>
</reference>
<feature type="region of interest" description="Disordered" evidence="3">
    <location>
        <begin position="441"/>
        <end position="462"/>
    </location>
</feature>
<organism evidence="4 5">
    <name type="scientific">Ladona fulva</name>
    <name type="common">Scarce chaser dragonfly</name>
    <name type="synonym">Libellula fulva</name>
    <dbReference type="NCBI Taxonomy" id="123851"/>
    <lineage>
        <taxon>Eukaryota</taxon>
        <taxon>Metazoa</taxon>
        <taxon>Ecdysozoa</taxon>
        <taxon>Arthropoda</taxon>
        <taxon>Hexapoda</taxon>
        <taxon>Insecta</taxon>
        <taxon>Pterygota</taxon>
        <taxon>Palaeoptera</taxon>
        <taxon>Odonata</taxon>
        <taxon>Epiprocta</taxon>
        <taxon>Anisoptera</taxon>
        <taxon>Libelluloidea</taxon>
        <taxon>Libellulidae</taxon>
        <taxon>Ladona</taxon>
    </lineage>
</organism>
<dbReference type="GO" id="GO:0003682">
    <property type="term" value="F:chromatin binding"/>
    <property type="evidence" value="ECO:0007669"/>
    <property type="project" value="InterPro"/>
</dbReference>
<keyword evidence="5" id="KW-1185">Reference proteome</keyword>
<feature type="region of interest" description="Disordered" evidence="3">
    <location>
        <begin position="54"/>
        <end position="95"/>
    </location>
</feature>
<evidence type="ECO:0000256" key="1">
    <source>
        <dbReference type="ARBA" id="ARBA00023125"/>
    </source>
</evidence>
<evidence type="ECO:0000256" key="2">
    <source>
        <dbReference type="ARBA" id="ARBA00023242"/>
    </source>
</evidence>
<accession>A0A8K0JUR0</accession>
<gene>
    <name evidence="4" type="ORF">J437_LFUL002756</name>
</gene>
<feature type="compositionally biased region" description="Low complexity" evidence="3">
    <location>
        <begin position="118"/>
        <end position="131"/>
    </location>
</feature>
<proteinExistence type="predicted"/>
<feature type="compositionally biased region" description="Basic and acidic residues" evidence="3">
    <location>
        <begin position="602"/>
        <end position="612"/>
    </location>
</feature>
<evidence type="ECO:0008006" key="6">
    <source>
        <dbReference type="Google" id="ProtNLM"/>
    </source>
</evidence>
<keyword evidence="1" id="KW-0238">DNA-binding</keyword>
<dbReference type="PANTHER" id="PTHR21677">
    <property type="entry name" value="CRAMPED PROTEIN"/>
    <property type="match status" value="1"/>
</dbReference>
<reference evidence="4" key="2">
    <citation type="submission" date="2017-10" db="EMBL/GenBank/DDBJ databases">
        <title>Ladona fulva Genome sequencing and assembly.</title>
        <authorList>
            <person name="Murali S."/>
            <person name="Richards S."/>
            <person name="Bandaranaike D."/>
            <person name="Bellair M."/>
            <person name="Blankenburg K."/>
            <person name="Chao H."/>
            <person name="Dinh H."/>
            <person name="Doddapaneni H."/>
            <person name="Dugan-Rocha S."/>
            <person name="Elkadiri S."/>
            <person name="Gnanaolivu R."/>
            <person name="Hernandez B."/>
            <person name="Skinner E."/>
            <person name="Javaid M."/>
            <person name="Lee S."/>
            <person name="Li M."/>
            <person name="Ming W."/>
            <person name="Munidasa M."/>
            <person name="Muniz J."/>
            <person name="Nguyen L."/>
            <person name="Hughes D."/>
            <person name="Osuji N."/>
            <person name="Pu L.-L."/>
            <person name="Puazo M."/>
            <person name="Qu C."/>
            <person name="Quiroz J."/>
            <person name="Raj R."/>
            <person name="Weissenberger G."/>
            <person name="Xin Y."/>
            <person name="Zou X."/>
            <person name="Han Y."/>
            <person name="Worley K."/>
            <person name="Muzny D."/>
            <person name="Gibbs R."/>
        </authorList>
    </citation>
    <scope>NUCLEOTIDE SEQUENCE</scope>
    <source>
        <strain evidence="4">Sampled in the wild</strain>
    </source>
</reference>
<feature type="region of interest" description="Disordered" evidence="3">
    <location>
        <begin position="572"/>
        <end position="614"/>
    </location>
</feature>
<dbReference type="GO" id="GO:0005634">
    <property type="term" value="C:nucleus"/>
    <property type="evidence" value="ECO:0007669"/>
    <property type="project" value="TreeGrafter"/>
</dbReference>
<dbReference type="PANTHER" id="PTHR21677:SF1">
    <property type="entry name" value="PROTEIN CRAMPED-LIKE"/>
    <property type="match status" value="1"/>
</dbReference>
<evidence type="ECO:0000313" key="5">
    <source>
        <dbReference type="Proteomes" id="UP000792457"/>
    </source>
</evidence>